<dbReference type="InterPro" id="IPR002878">
    <property type="entry name" value="ChsH2_C"/>
</dbReference>
<evidence type="ECO:0000313" key="3">
    <source>
        <dbReference type="EMBL" id="CDO90364.1"/>
    </source>
</evidence>
<dbReference type="SUPFAM" id="SSF53901">
    <property type="entry name" value="Thiolase-like"/>
    <property type="match status" value="1"/>
</dbReference>
<dbReference type="eggNOG" id="COG1545">
    <property type="taxonomic scope" value="Bacteria"/>
</dbReference>
<dbReference type="RefSeq" id="WP_036471073.1">
    <property type="nucleotide sequence ID" value="NZ_HG964446.1"/>
</dbReference>
<dbReference type="InterPro" id="IPR052513">
    <property type="entry name" value="Thioester_dehydratase-like"/>
</dbReference>
<accession>A0A024K3H1</accession>
<evidence type="ECO:0000259" key="1">
    <source>
        <dbReference type="Pfam" id="PF01796"/>
    </source>
</evidence>
<dbReference type="OrthoDB" id="8771453at2"/>
<dbReference type="STRING" id="47839.BN973_04757"/>
<dbReference type="HOGENOM" id="CLU_039592_7_1_11"/>
<dbReference type="Proteomes" id="UP000028880">
    <property type="component" value="Unassembled WGS sequence"/>
</dbReference>
<dbReference type="InterPro" id="IPR016039">
    <property type="entry name" value="Thiolase-like"/>
</dbReference>
<dbReference type="Gene3D" id="3.40.47.10">
    <property type="match status" value="1"/>
</dbReference>
<dbReference type="PANTHER" id="PTHR34075:SF5">
    <property type="entry name" value="BLR3430 PROTEIN"/>
    <property type="match status" value="1"/>
</dbReference>
<proteinExistence type="predicted"/>
<evidence type="ECO:0000313" key="4">
    <source>
        <dbReference type="EMBL" id="ORW99824.1"/>
    </source>
</evidence>
<dbReference type="PANTHER" id="PTHR34075">
    <property type="entry name" value="BLR3430 PROTEIN"/>
    <property type="match status" value="1"/>
</dbReference>
<keyword evidence="5" id="KW-1185">Reference proteome</keyword>
<protein>
    <submittedName>
        <fullName evidence="4">Hydroxymethylglutaryl-CoA synthase</fullName>
    </submittedName>
    <submittedName>
        <fullName evidence="3">Putative nucleic-acid-binding protein containing a Zn-ribbon</fullName>
    </submittedName>
</protein>
<dbReference type="Pfam" id="PF01796">
    <property type="entry name" value="OB_ChsH2_C"/>
    <property type="match status" value="1"/>
</dbReference>
<dbReference type="eggNOG" id="COG3425">
    <property type="taxonomic scope" value="Bacteria"/>
</dbReference>
<dbReference type="Proteomes" id="UP000193710">
    <property type="component" value="Unassembled WGS sequence"/>
</dbReference>
<name>A0A024K3H1_9MYCO</name>
<dbReference type="Pfam" id="PF12172">
    <property type="entry name" value="zf-ChsH2"/>
    <property type="match status" value="1"/>
</dbReference>
<dbReference type="InterPro" id="IPR022002">
    <property type="entry name" value="ChsH2_Znr"/>
</dbReference>
<dbReference type="InterPro" id="IPR012340">
    <property type="entry name" value="NA-bd_OB-fold"/>
</dbReference>
<evidence type="ECO:0000259" key="2">
    <source>
        <dbReference type="Pfam" id="PF12172"/>
    </source>
</evidence>
<dbReference type="SUPFAM" id="SSF50249">
    <property type="entry name" value="Nucleic acid-binding proteins"/>
    <property type="match status" value="1"/>
</dbReference>
<dbReference type="AlphaFoldDB" id="A0A024K3H1"/>
<organism evidence="3">
    <name type="scientific">Mycobacterium triplex</name>
    <dbReference type="NCBI Taxonomy" id="47839"/>
    <lineage>
        <taxon>Bacteria</taxon>
        <taxon>Bacillati</taxon>
        <taxon>Actinomycetota</taxon>
        <taxon>Actinomycetes</taxon>
        <taxon>Mycobacteriales</taxon>
        <taxon>Mycobacteriaceae</taxon>
        <taxon>Mycobacterium</taxon>
        <taxon>Mycobacterium simiae complex</taxon>
    </lineage>
</organism>
<sequence>MKGLVGYAGYLPRYRLAGTDIGVRRGDRVVAAFDEDSTTMAVAAAAKLRKAHTANALYFASSTPAYADKTNATAMHAALGLPLDALAVDLCGSGRSGFAAILAAASTGGIAASADIRVGRPGSADEKLGGDGAAALLFGDDEAVIAEVLAVASLTAEFLDRWRATTSVTGEQWEERFGAERYAELIRGCVERVLDTAGLAGVDHVALSCPNSGVIKRATTLVKGDKSVVTSPIGFSGACDAALALCSVLDTAEAGETVLVLSAVDGCDAMLLRTTGALVAARQPHPVSVQRANGLPVSYLTYLSWRGLVELEPPRRPEPDRPSGPAADRSASWKYGLCGSRCDACGFIHLPPVRVCKHCGATDQMSGVPVAGLRGVVATYTVDHLAYSPSPPVVQAVIDVAGGGRFTCEVADAEPDRIGVGSPVEFSFRRLFTAGGVHNYFWKARLDGRSHGE</sequence>
<reference evidence="3" key="2">
    <citation type="submission" date="2014-04" db="EMBL/GenBank/DDBJ databases">
        <authorList>
            <person name="Urmite Genomes U."/>
        </authorList>
    </citation>
    <scope>NUCLEOTIDE SEQUENCE</scope>
    <source>
        <strain evidence="3">DSM 44626</strain>
    </source>
</reference>
<dbReference type="EMBL" id="LQPY01000037">
    <property type="protein sequence ID" value="ORW99824.1"/>
    <property type="molecule type" value="Genomic_DNA"/>
</dbReference>
<dbReference type="EMBL" id="HG964446">
    <property type="protein sequence ID" value="CDO90364.1"/>
    <property type="molecule type" value="Genomic_DNA"/>
</dbReference>
<reference evidence="3" key="1">
    <citation type="journal article" date="2014" name="Genome Announc.">
        <title>Draft Genome Sequence of Mycobacterium triplex DSM 44626.</title>
        <authorList>
            <person name="Sassi M."/>
            <person name="Croce O."/>
            <person name="Robert C."/>
            <person name="Raoult D."/>
            <person name="Drancourt M."/>
        </authorList>
    </citation>
    <scope>NUCLEOTIDE SEQUENCE [LARGE SCALE GENOMIC DNA]</scope>
    <source>
        <strain evidence="3">DSM 44626</strain>
    </source>
</reference>
<reference evidence="4 5" key="3">
    <citation type="submission" date="2016-01" db="EMBL/GenBank/DDBJ databases">
        <title>The new phylogeny of the genus Mycobacterium.</title>
        <authorList>
            <person name="Tarcisio F."/>
            <person name="Conor M."/>
            <person name="Antonella G."/>
            <person name="Elisabetta G."/>
            <person name="Giulia F.S."/>
            <person name="Sara T."/>
            <person name="Anna F."/>
            <person name="Clotilde B."/>
            <person name="Roberto B."/>
            <person name="Veronica D.S."/>
            <person name="Fabio R."/>
            <person name="Monica P."/>
            <person name="Olivier J."/>
            <person name="Enrico T."/>
            <person name="Nicola S."/>
        </authorList>
    </citation>
    <scope>NUCLEOTIDE SEQUENCE [LARGE SCALE GENOMIC DNA]</scope>
    <source>
        <strain evidence="4 5">DSM 44626</strain>
    </source>
</reference>
<gene>
    <name evidence="4" type="ORF">AWC29_26025</name>
    <name evidence="3" type="ORF">BN973_04757</name>
</gene>
<evidence type="ECO:0000313" key="5">
    <source>
        <dbReference type="Proteomes" id="UP000193710"/>
    </source>
</evidence>
<feature type="domain" description="ChsH2 rubredoxin-like zinc ribbon" evidence="2">
    <location>
        <begin position="338"/>
        <end position="363"/>
    </location>
</feature>
<dbReference type="GO" id="GO:0016746">
    <property type="term" value="F:acyltransferase activity"/>
    <property type="evidence" value="ECO:0007669"/>
    <property type="project" value="InterPro"/>
</dbReference>
<feature type="domain" description="ChsH2 C-terminal OB-fold" evidence="1">
    <location>
        <begin position="368"/>
        <end position="429"/>
    </location>
</feature>